<dbReference type="AlphaFoldDB" id="A0ABD6CW78"/>
<dbReference type="Proteomes" id="UP001597075">
    <property type="component" value="Unassembled WGS sequence"/>
</dbReference>
<evidence type="ECO:0008006" key="3">
    <source>
        <dbReference type="Google" id="ProtNLM"/>
    </source>
</evidence>
<keyword evidence="2" id="KW-1185">Reference proteome</keyword>
<evidence type="ECO:0000313" key="2">
    <source>
        <dbReference type="Proteomes" id="UP001597075"/>
    </source>
</evidence>
<evidence type="ECO:0000313" key="1">
    <source>
        <dbReference type="EMBL" id="MFD1632286.1"/>
    </source>
</evidence>
<proteinExistence type="predicted"/>
<protein>
    <recommendedName>
        <fullName evidence="3">Small CPxCG-related zinc finger protein</fullName>
    </recommendedName>
</protein>
<name>A0ABD6CW78_9EURY</name>
<comment type="caution">
    <text evidence="1">The sequence shown here is derived from an EMBL/GenBank/DDBJ whole genome shotgun (WGS) entry which is preliminary data.</text>
</comment>
<gene>
    <name evidence="1" type="ORF">ACFSBJ_00790</name>
</gene>
<dbReference type="EMBL" id="JBHUDL010000004">
    <property type="protein sequence ID" value="MFD1632286.1"/>
    <property type="molecule type" value="Genomic_DNA"/>
</dbReference>
<organism evidence="1 2">
    <name type="scientific">Haloplanus ruber</name>
    <dbReference type="NCBI Taxonomy" id="869892"/>
    <lineage>
        <taxon>Archaea</taxon>
        <taxon>Methanobacteriati</taxon>
        <taxon>Methanobacteriota</taxon>
        <taxon>Stenosarchaea group</taxon>
        <taxon>Halobacteria</taxon>
        <taxon>Halobacteriales</taxon>
        <taxon>Haloferacaceae</taxon>
        <taxon>Haloplanus</taxon>
    </lineage>
</organism>
<dbReference type="RefSeq" id="WP_256406413.1">
    <property type="nucleotide sequence ID" value="NZ_CP187151.1"/>
</dbReference>
<accession>A0ABD6CW78</accession>
<sequence>MTLVCECGSPEIEIVDATYPEDADGRPTGTAHERYECQQCGRTGGFAFGGGVERTSGCVTTREALR</sequence>
<reference evidence="1 2" key="1">
    <citation type="journal article" date="2019" name="Int. J. Syst. Evol. Microbiol.">
        <title>The Global Catalogue of Microorganisms (GCM) 10K type strain sequencing project: providing services to taxonomists for standard genome sequencing and annotation.</title>
        <authorList>
            <consortium name="The Broad Institute Genomics Platform"/>
            <consortium name="The Broad Institute Genome Sequencing Center for Infectious Disease"/>
            <person name="Wu L."/>
            <person name="Ma J."/>
        </authorList>
    </citation>
    <scope>NUCLEOTIDE SEQUENCE [LARGE SCALE GENOMIC DNA]</scope>
    <source>
        <strain evidence="1 2">CGMCC 1.10594</strain>
    </source>
</reference>